<dbReference type="EMBL" id="LO017727">
    <property type="protein sequence ID" value="CRH07679.1"/>
    <property type="molecule type" value="Genomic_DNA"/>
</dbReference>
<evidence type="ECO:0000256" key="1">
    <source>
        <dbReference type="ARBA" id="ARBA00001933"/>
    </source>
</evidence>
<dbReference type="SUPFAM" id="SSF53383">
    <property type="entry name" value="PLP-dependent transferases"/>
    <property type="match status" value="1"/>
</dbReference>
<reference evidence="5" key="1">
    <citation type="submission" date="2015-04" db="EMBL/GenBank/DDBJ databases">
        <authorList>
            <person name="Syromyatnikov M.Y."/>
            <person name="Popov V.N."/>
        </authorList>
    </citation>
    <scope>NUCLEOTIDE SEQUENCE</scope>
    <source>
        <strain evidence="5">MO-1</strain>
    </source>
</reference>
<organism evidence="5">
    <name type="scientific">Magnetococcus massalia (strain MO-1)</name>
    <dbReference type="NCBI Taxonomy" id="451514"/>
    <lineage>
        <taxon>Bacteria</taxon>
        <taxon>Pseudomonadati</taxon>
        <taxon>Pseudomonadota</taxon>
        <taxon>Magnetococcia</taxon>
        <taxon>Magnetococcales</taxon>
        <taxon>Magnetococcaceae</taxon>
        <taxon>Magnetococcus</taxon>
    </lineage>
</organism>
<dbReference type="InterPro" id="IPR015421">
    <property type="entry name" value="PyrdxlP-dep_Trfase_major"/>
</dbReference>
<dbReference type="InterPro" id="IPR015422">
    <property type="entry name" value="PyrdxlP-dep_Trfase_small"/>
</dbReference>
<keyword evidence="2 5" id="KW-0032">Aminotransferase</keyword>
<evidence type="ECO:0000256" key="2">
    <source>
        <dbReference type="ARBA" id="ARBA00022576"/>
    </source>
</evidence>
<dbReference type="GO" id="GO:0030170">
    <property type="term" value="F:pyridoxal phosphate binding"/>
    <property type="evidence" value="ECO:0007669"/>
    <property type="project" value="InterPro"/>
</dbReference>
<dbReference type="Gene3D" id="3.90.1150.10">
    <property type="entry name" value="Aspartate Aminotransferase, domain 1"/>
    <property type="match status" value="1"/>
</dbReference>
<dbReference type="Pfam" id="PF00155">
    <property type="entry name" value="Aminotran_1_2"/>
    <property type="match status" value="1"/>
</dbReference>
<dbReference type="AlphaFoldDB" id="A0A1S7LND0"/>
<sequence length="401" mass="44021">MNPDLANLNPYPFEKLAKLFAGVAPNAELRPLNISIGEPKHPTPAFVRQTMEEALDGLAIYPTTRGEVALRESQAAWLTRRFELPEGSIDPARHVIPVNGTREALFSIALAIVDRTADDPVVLTPNPFYQIYEGATLMAGGRCIHVDATAESGLRPRFDQLDGATLDKTQLLYLCSPSNPTGAVHPLEELQELIRLADKHDFVICSDECYSEIWYDAPPPGLLQAAAAMGRSSYERCLVFHSLSKRSNMPGARSGFVAGDAELLQRYFQLRTYTGCAMPPFIQKAAIAAWDDEQHVEENRQQYRQKLDDSVEILSPVIPVTRPEASFYLWLAVPGGGEAFARTLYEQYNVVVLPGGYLGREGAQGNPAAPYIRVALVASAEDNKAAMQRIAQCATAMKNAS</sequence>
<dbReference type="InterPro" id="IPR019878">
    <property type="entry name" value="DapC_beta/gammaproteobac"/>
</dbReference>
<feature type="domain" description="Aminotransferase class I/classII large" evidence="4">
    <location>
        <begin position="32"/>
        <end position="390"/>
    </location>
</feature>
<dbReference type="NCBIfam" id="TIGR03538">
    <property type="entry name" value="DapC_gpp"/>
    <property type="match status" value="1"/>
</dbReference>
<dbReference type="GO" id="GO:0009016">
    <property type="term" value="F:succinyldiaminopimelate transaminase activity"/>
    <property type="evidence" value="ECO:0007669"/>
    <property type="project" value="InterPro"/>
</dbReference>
<dbReference type="PANTHER" id="PTHR42832">
    <property type="entry name" value="AMINO ACID AMINOTRANSFERASE"/>
    <property type="match status" value="1"/>
</dbReference>
<dbReference type="CDD" id="cd00609">
    <property type="entry name" value="AAT_like"/>
    <property type="match status" value="1"/>
</dbReference>
<evidence type="ECO:0000259" key="4">
    <source>
        <dbReference type="Pfam" id="PF00155"/>
    </source>
</evidence>
<accession>A0A1S7LND0</accession>
<evidence type="ECO:0000256" key="3">
    <source>
        <dbReference type="ARBA" id="ARBA00022679"/>
    </source>
</evidence>
<comment type="cofactor">
    <cofactor evidence="1">
        <name>pyridoxal 5'-phosphate</name>
        <dbReference type="ChEBI" id="CHEBI:597326"/>
    </cofactor>
</comment>
<dbReference type="InterPro" id="IPR004839">
    <property type="entry name" value="Aminotransferase_I/II_large"/>
</dbReference>
<dbReference type="InterPro" id="IPR050881">
    <property type="entry name" value="LL-DAP_aminotransferase"/>
</dbReference>
<dbReference type="EC" id="2.6.1.-" evidence="5"/>
<evidence type="ECO:0000313" key="5">
    <source>
        <dbReference type="EMBL" id="CRH07679.1"/>
    </source>
</evidence>
<keyword evidence="3 5" id="KW-0808">Transferase</keyword>
<name>A0A1S7LND0_MAGMO</name>
<dbReference type="GO" id="GO:0009089">
    <property type="term" value="P:lysine biosynthetic process via diaminopimelate"/>
    <property type="evidence" value="ECO:0007669"/>
    <property type="project" value="InterPro"/>
</dbReference>
<dbReference type="PANTHER" id="PTHR42832:SF3">
    <property type="entry name" value="L-GLUTAMINE--4-(METHYLSULFANYL)-2-OXOBUTANOATE AMINOTRANSFERASE"/>
    <property type="match status" value="1"/>
</dbReference>
<proteinExistence type="predicted"/>
<dbReference type="InterPro" id="IPR015424">
    <property type="entry name" value="PyrdxlP-dep_Trfase"/>
</dbReference>
<dbReference type="Gene3D" id="3.40.640.10">
    <property type="entry name" value="Type I PLP-dependent aspartate aminotransferase-like (Major domain)"/>
    <property type="match status" value="1"/>
</dbReference>
<gene>
    <name evidence="5" type="ORF">MAGMO_3543</name>
</gene>
<protein>
    <submittedName>
        <fullName evidence="5">Putative LL-diaminopimelate aminotransferase 2 (DapL2 )</fullName>
        <ecNumber evidence="5">2.6.1.-</ecNumber>
    </submittedName>
</protein>